<dbReference type="AlphaFoldDB" id="A0A4Z0AG22"/>
<dbReference type="Gene3D" id="3.40.50.720">
    <property type="entry name" value="NAD(P)-binding Rossmann-like Domain"/>
    <property type="match status" value="1"/>
</dbReference>
<dbReference type="Proteomes" id="UP000297734">
    <property type="component" value="Unassembled WGS sequence"/>
</dbReference>
<keyword evidence="4" id="KW-1185">Reference proteome</keyword>
<sequence length="333" mass="35446">MPVVAREIHLKSRPSGLASRHLFSQVQTTLPALASGQVLVRNLFMSVDPYMRGRMNEGESYIAPFEVGAVMDGAAVGLVVESADSQYFVGDAVSHFSGWRDRALLDAANLTPINIERVSIQAYLGALGLPGHAAFYGLLHIAKPKAGETVFVSSAAGAVGSLVAQIAKLKGCRVIGSVGSEAKARWLRDELGVDVVINYNDEPDLEVALRRAAPEGIDVYFDNVGGAHLEAAIAVANKFARFPLCGMVGQYNSPAVGPSNIYTVIAKSLLLQGFIGINHLDTWADFTQNMSSWITEGLISTRETIVDGLDSAPEALMGLFSGDNVGKMLVRLG</sequence>
<dbReference type="PANTHER" id="PTHR43205:SF7">
    <property type="entry name" value="PROSTAGLANDIN REDUCTASE 1"/>
    <property type="match status" value="1"/>
</dbReference>
<dbReference type="Pfam" id="PF16884">
    <property type="entry name" value="ADH_N_2"/>
    <property type="match status" value="1"/>
</dbReference>
<dbReference type="CDD" id="cd05288">
    <property type="entry name" value="PGDH"/>
    <property type="match status" value="1"/>
</dbReference>
<dbReference type="RefSeq" id="WP_135311284.1">
    <property type="nucleotide sequence ID" value="NZ_QUZT01000098.1"/>
</dbReference>
<proteinExistence type="predicted"/>
<name>A0A4Z0AG22_9PSED</name>
<dbReference type="InterPro" id="IPR011032">
    <property type="entry name" value="GroES-like_sf"/>
</dbReference>
<comment type="caution">
    <text evidence="3">The sequence shown here is derived from an EMBL/GenBank/DDBJ whole genome shotgun (WGS) entry which is preliminary data.</text>
</comment>
<gene>
    <name evidence="3" type="ORF">DYL61_29415</name>
</gene>
<dbReference type="PANTHER" id="PTHR43205">
    <property type="entry name" value="PROSTAGLANDIN REDUCTASE"/>
    <property type="match status" value="1"/>
</dbReference>
<dbReference type="SMART" id="SM00829">
    <property type="entry name" value="PKS_ER"/>
    <property type="match status" value="1"/>
</dbReference>
<dbReference type="InterPro" id="IPR045010">
    <property type="entry name" value="MDR_fam"/>
</dbReference>
<evidence type="ECO:0000313" key="3">
    <source>
        <dbReference type="EMBL" id="TFY85525.1"/>
    </source>
</evidence>
<dbReference type="Gene3D" id="3.90.180.10">
    <property type="entry name" value="Medium-chain alcohol dehydrogenases, catalytic domain"/>
    <property type="match status" value="1"/>
</dbReference>
<evidence type="ECO:0000313" key="4">
    <source>
        <dbReference type="Proteomes" id="UP000297734"/>
    </source>
</evidence>
<dbReference type="SUPFAM" id="SSF50129">
    <property type="entry name" value="GroES-like"/>
    <property type="match status" value="2"/>
</dbReference>
<feature type="domain" description="Enoyl reductase (ER)" evidence="2">
    <location>
        <begin position="15"/>
        <end position="330"/>
    </location>
</feature>
<dbReference type="InterPro" id="IPR013149">
    <property type="entry name" value="ADH-like_C"/>
</dbReference>
<evidence type="ECO:0000256" key="1">
    <source>
        <dbReference type="ARBA" id="ARBA00023002"/>
    </source>
</evidence>
<dbReference type="InterPro" id="IPR041694">
    <property type="entry name" value="ADH_N_2"/>
</dbReference>
<dbReference type="InterPro" id="IPR036291">
    <property type="entry name" value="NAD(P)-bd_dom_sf"/>
</dbReference>
<organism evidence="3 4">
    <name type="scientific">Pseudomonas nabeulensis</name>
    <dbReference type="NCBI Taxonomy" id="2293833"/>
    <lineage>
        <taxon>Bacteria</taxon>
        <taxon>Pseudomonadati</taxon>
        <taxon>Pseudomonadota</taxon>
        <taxon>Gammaproteobacteria</taxon>
        <taxon>Pseudomonadales</taxon>
        <taxon>Pseudomonadaceae</taxon>
        <taxon>Pseudomonas</taxon>
    </lineage>
</organism>
<dbReference type="GO" id="GO:0016628">
    <property type="term" value="F:oxidoreductase activity, acting on the CH-CH group of donors, NAD or NADP as acceptor"/>
    <property type="evidence" value="ECO:0007669"/>
    <property type="project" value="InterPro"/>
</dbReference>
<keyword evidence="1" id="KW-0560">Oxidoreductase</keyword>
<evidence type="ECO:0000259" key="2">
    <source>
        <dbReference type="SMART" id="SM00829"/>
    </source>
</evidence>
<dbReference type="SUPFAM" id="SSF51735">
    <property type="entry name" value="NAD(P)-binding Rossmann-fold domains"/>
    <property type="match status" value="1"/>
</dbReference>
<dbReference type="Pfam" id="PF00107">
    <property type="entry name" value="ADH_zinc_N"/>
    <property type="match status" value="1"/>
</dbReference>
<dbReference type="OrthoDB" id="9805663at2"/>
<dbReference type="EMBL" id="QUZT01000098">
    <property type="protein sequence ID" value="TFY85525.1"/>
    <property type="molecule type" value="Genomic_DNA"/>
</dbReference>
<protein>
    <submittedName>
        <fullName evidence="3">NADP-dependent oxidoreductase</fullName>
    </submittedName>
</protein>
<dbReference type="InterPro" id="IPR020843">
    <property type="entry name" value="ER"/>
</dbReference>
<reference evidence="3 4" key="1">
    <citation type="journal article" date="2019" name="Syst. Appl. Microbiol.">
        <title>New species of pathogenic Pseudomonas isolated from citrus in Tunisia: Proposal of Pseudomonas kairouanensis sp. nov. and Pseudomonas nabeulensis sp. nov.</title>
        <authorList>
            <person name="Oueslati M."/>
            <person name="Mulet M."/>
            <person name="Gomila M."/>
            <person name="Berge O."/>
            <person name="Hajlaoui M.R."/>
            <person name="Lalucat J."/>
            <person name="Sadfi-Zouaoui N."/>
            <person name="Garcia-Valdes E."/>
        </authorList>
    </citation>
    <scope>NUCLEOTIDE SEQUENCE [LARGE SCALE GENOMIC DNA]</scope>
    <source>
        <strain evidence="3 4">E10B</strain>
    </source>
</reference>
<dbReference type="FunFam" id="3.40.50.720:FF:000121">
    <property type="entry name" value="Prostaglandin reductase 2"/>
    <property type="match status" value="1"/>
</dbReference>
<accession>A0A4Z0AG22</accession>